<reference evidence="3" key="3">
    <citation type="submission" date="2025-09" db="UniProtKB">
        <authorList>
            <consortium name="Ensembl"/>
        </authorList>
    </citation>
    <scope>IDENTIFICATION</scope>
</reference>
<dbReference type="GeneTree" id="ENSGT00940000168139"/>
<reference evidence="3" key="2">
    <citation type="submission" date="2025-08" db="UniProtKB">
        <authorList>
            <consortium name="Ensembl"/>
        </authorList>
    </citation>
    <scope>IDENTIFICATION</scope>
</reference>
<dbReference type="Ensembl" id="ENSPFOT00000023165.1">
    <property type="protein sequence ID" value="ENSPFOP00000026648.1"/>
    <property type="gene ID" value="ENSPFOG00000023919.1"/>
</dbReference>
<evidence type="ECO:0000313" key="4">
    <source>
        <dbReference type="Proteomes" id="UP000028760"/>
    </source>
</evidence>
<dbReference type="STRING" id="48698.ENSPFOP00000026648"/>
<proteinExistence type="predicted"/>
<name>A0A096M5F7_POEFO</name>
<evidence type="ECO:0000259" key="2">
    <source>
        <dbReference type="PROSITE" id="PS50235"/>
    </source>
</evidence>
<dbReference type="GeneID" id="103145990"/>
<dbReference type="AlphaFoldDB" id="A0A096M5F7"/>
<feature type="region of interest" description="Disordered" evidence="1">
    <location>
        <begin position="432"/>
        <end position="459"/>
    </location>
</feature>
<protein>
    <submittedName>
        <fullName evidence="3">Ubiquitin carboxyl-terminal hydrolase 47-like</fullName>
    </submittedName>
</protein>
<dbReference type="InterPro" id="IPR038765">
    <property type="entry name" value="Papain-like_cys_pep_sf"/>
</dbReference>
<dbReference type="EMBL" id="AYCK01009826">
    <property type="status" value="NOT_ANNOTATED_CDS"/>
    <property type="molecule type" value="Genomic_DNA"/>
</dbReference>
<organism evidence="3 4">
    <name type="scientific">Poecilia formosa</name>
    <name type="common">Amazon molly</name>
    <name type="synonym">Limia formosa</name>
    <dbReference type="NCBI Taxonomy" id="48698"/>
    <lineage>
        <taxon>Eukaryota</taxon>
        <taxon>Metazoa</taxon>
        <taxon>Chordata</taxon>
        <taxon>Craniata</taxon>
        <taxon>Vertebrata</taxon>
        <taxon>Euteleostomi</taxon>
        <taxon>Actinopterygii</taxon>
        <taxon>Neopterygii</taxon>
        <taxon>Teleostei</taxon>
        <taxon>Neoteleostei</taxon>
        <taxon>Acanthomorphata</taxon>
        <taxon>Ovalentaria</taxon>
        <taxon>Atherinomorphae</taxon>
        <taxon>Cyprinodontiformes</taxon>
        <taxon>Poeciliidae</taxon>
        <taxon>Poeciliinae</taxon>
        <taxon>Poecilia</taxon>
    </lineage>
</organism>
<dbReference type="Pfam" id="PF00443">
    <property type="entry name" value="UCH"/>
    <property type="match status" value="1"/>
</dbReference>
<dbReference type="RefSeq" id="XP_007563747.1">
    <property type="nucleotide sequence ID" value="XM_007563685.2"/>
</dbReference>
<dbReference type="InterPro" id="IPR050164">
    <property type="entry name" value="Peptidase_C19"/>
</dbReference>
<dbReference type="PROSITE" id="PS50235">
    <property type="entry name" value="USP_3"/>
    <property type="match status" value="1"/>
</dbReference>
<dbReference type="InterPro" id="IPR028889">
    <property type="entry name" value="USP"/>
</dbReference>
<dbReference type="PANTHER" id="PTHR24006">
    <property type="entry name" value="UBIQUITIN CARBOXYL-TERMINAL HYDROLASE"/>
    <property type="match status" value="1"/>
</dbReference>
<feature type="region of interest" description="Disordered" evidence="1">
    <location>
        <begin position="318"/>
        <end position="342"/>
    </location>
</feature>
<feature type="region of interest" description="Disordered" evidence="1">
    <location>
        <begin position="360"/>
        <end position="401"/>
    </location>
</feature>
<dbReference type="InterPro" id="IPR018200">
    <property type="entry name" value="USP_CS"/>
</dbReference>
<dbReference type="PANTHER" id="PTHR24006:SF899">
    <property type="entry name" value="UBIQUITIN CARBOXYL-TERMINAL HYDROLASE"/>
    <property type="match status" value="1"/>
</dbReference>
<dbReference type="OrthoDB" id="292964at2759"/>
<dbReference type="GO" id="GO:0004843">
    <property type="term" value="F:cysteine-type deubiquitinase activity"/>
    <property type="evidence" value="ECO:0007669"/>
    <property type="project" value="InterPro"/>
</dbReference>
<evidence type="ECO:0000313" key="3">
    <source>
        <dbReference type="Ensembl" id="ENSPFOP00000026648.1"/>
    </source>
</evidence>
<feature type="compositionally biased region" description="Basic and acidic residues" evidence="1">
    <location>
        <begin position="333"/>
        <end position="342"/>
    </location>
</feature>
<reference evidence="4" key="1">
    <citation type="submission" date="2013-10" db="EMBL/GenBank/DDBJ databases">
        <authorList>
            <person name="Schartl M."/>
            <person name="Warren W."/>
        </authorList>
    </citation>
    <scope>NUCLEOTIDE SEQUENCE [LARGE SCALE GENOMIC DNA]</scope>
    <source>
        <strain evidence="4">female</strain>
    </source>
</reference>
<dbReference type="Gene3D" id="3.90.70.10">
    <property type="entry name" value="Cysteine proteinases"/>
    <property type="match status" value="1"/>
</dbReference>
<evidence type="ECO:0000256" key="1">
    <source>
        <dbReference type="SAM" id="MobiDB-lite"/>
    </source>
</evidence>
<dbReference type="Proteomes" id="UP000028760">
    <property type="component" value="Unassembled WGS sequence"/>
</dbReference>
<sequence length="539" mass="61456">MPRCPNPDSTSKLNHYTVMKFRDKLDNLSISDYQGLSSPGLTCYLNSVLQVLFMTEEFREAVKRDWSKSPTATIHFHLGELFHALEGDVAKTHNIIKALGIKDVFEQRDAAEYFEKILCRTNPNASEIFKGELNHKTTCLNCKMTNDSTNFFWVLPLSMGDSKSRSYSVLKGWSSFFQAQRVSKDNQMFCSGCNQKHDADIEYEMIHCPDVLTLLLKRFSFDYQQNRYVKLHCRVDVAQTLEVKHCRYDLYAVVHHFGDLMGGHYTADVKSFETGNWYCFNDNTVKCINEVYVKSGQNQIRSSTAYLLLYKMVSGRPKETDGSALGDCGRSPETGDRYNETEPRDDFVFEDLLKTESHRGENMRYLNNDMTRDDEFKKKRSNSSRGANEQSNQRAAPRKTQGFMWLPADTEAKDSNEEICYNNTDTSSGWMFNRSSTSPVKGGGVNESRDKPGNYKTNKHLYYHNPTKGRVESGGTTDVFYYGEDPAVASTQRNDLRVSRKTYNNGVNTSVLSHIGASQSLRTETGSNGLQHFRTSKKS</sequence>
<feature type="domain" description="USP" evidence="2">
    <location>
        <begin position="34"/>
        <end position="313"/>
    </location>
</feature>
<dbReference type="PROSITE" id="PS00973">
    <property type="entry name" value="USP_2"/>
    <property type="match status" value="1"/>
</dbReference>
<keyword evidence="4" id="KW-1185">Reference proteome</keyword>
<feature type="compositionally biased region" description="Polar residues" evidence="1">
    <location>
        <begin position="383"/>
        <end position="394"/>
    </location>
</feature>
<dbReference type="eggNOG" id="KOG1863">
    <property type="taxonomic scope" value="Eukaryota"/>
</dbReference>
<accession>A0A096M5F7</accession>
<dbReference type="GO" id="GO:0005634">
    <property type="term" value="C:nucleus"/>
    <property type="evidence" value="ECO:0007669"/>
    <property type="project" value="TreeGrafter"/>
</dbReference>
<dbReference type="SUPFAM" id="SSF54001">
    <property type="entry name" value="Cysteine proteinases"/>
    <property type="match status" value="1"/>
</dbReference>
<dbReference type="InterPro" id="IPR001394">
    <property type="entry name" value="Peptidase_C19_UCH"/>
</dbReference>
<dbReference type="GO" id="GO:0016579">
    <property type="term" value="P:protein deubiquitination"/>
    <property type="evidence" value="ECO:0007669"/>
    <property type="project" value="InterPro"/>
</dbReference>
<dbReference type="KEGG" id="pfor:103145990"/>
<dbReference type="GO" id="GO:0005829">
    <property type="term" value="C:cytosol"/>
    <property type="evidence" value="ECO:0007669"/>
    <property type="project" value="TreeGrafter"/>
</dbReference>